<feature type="binding site" evidence="8">
    <location>
        <begin position="182"/>
        <end position="185"/>
    </location>
    <ligand>
        <name>ATP</name>
        <dbReference type="ChEBI" id="CHEBI:30616"/>
    </ligand>
</feature>
<dbReference type="InterPro" id="IPR014729">
    <property type="entry name" value="Rossmann-like_a/b/a_fold"/>
</dbReference>
<evidence type="ECO:0000256" key="2">
    <source>
        <dbReference type="ARBA" id="ARBA00009256"/>
    </source>
</evidence>
<name>A0A7Y9I8N1_9ACTN</name>
<feature type="binding site" evidence="8">
    <location>
        <position position="59"/>
    </location>
    <ligand>
        <name>beta-alanine</name>
        <dbReference type="ChEBI" id="CHEBI:57966"/>
    </ligand>
</feature>
<feature type="binding site" evidence="8">
    <location>
        <position position="59"/>
    </location>
    <ligand>
        <name>(R)-pantoate</name>
        <dbReference type="ChEBI" id="CHEBI:15980"/>
    </ligand>
</feature>
<dbReference type="CDD" id="cd00560">
    <property type="entry name" value="PanC"/>
    <property type="match status" value="1"/>
</dbReference>
<dbReference type="GO" id="GO:0005524">
    <property type="term" value="F:ATP binding"/>
    <property type="evidence" value="ECO:0007669"/>
    <property type="project" value="UniProtKB-KW"/>
</dbReference>
<protein>
    <recommendedName>
        <fullName evidence="8">Pantothenate synthetase</fullName>
        <shortName evidence="8">PS</shortName>
        <ecNumber evidence="8">6.3.2.1</ecNumber>
    </recommendedName>
    <alternativeName>
        <fullName evidence="8">Pantoate--beta-alanine ligase</fullName>
    </alternativeName>
    <alternativeName>
        <fullName evidence="8">Pantoate-activating enzyme</fullName>
    </alternativeName>
</protein>
<dbReference type="InterPro" id="IPR042176">
    <property type="entry name" value="Pantoate_ligase_C"/>
</dbReference>
<comment type="function">
    <text evidence="8">Catalyzes the condensation of pantoate with beta-alanine in an ATP-dependent reaction via a pantoyl-adenylate intermediate.</text>
</comment>
<comment type="subcellular location">
    <subcellularLocation>
        <location evidence="8">Cytoplasm</location>
    </subcellularLocation>
</comment>
<evidence type="ECO:0000256" key="3">
    <source>
        <dbReference type="ARBA" id="ARBA00022598"/>
    </source>
</evidence>
<dbReference type="Gene3D" id="3.30.1300.10">
    <property type="entry name" value="Pantoate-beta-alanine ligase, C-terminal domain"/>
    <property type="match status" value="1"/>
</dbReference>
<comment type="miscellaneous">
    <text evidence="8">The reaction proceeds by a bi uni uni bi ping pong mechanism.</text>
</comment>
<dbReference type="RefSeq" id="WP_179753093.1">
    <property type="nucleotide sequence ID" value="NZ_JACCBU010000001.1"/>
</dbReference>
<feature type="binding site" evidence="8">
    <location>
        <position position="174"/>
    </location>
    <ligand>
        <name>ATP</name>
        <dbReference type="ChEBI" id="CHEBI:30616"/>
    </ligand>
</feature>
<keyword evidence="3 8" id="KW-0436">Ligase</keyword>
<comment type="pathway">
    <text evidence="1 8">Cofactor biosynthesis; (R)-pantothenate biosynthesis; (R)-pantothenate from (R)-pantoate and beta-alanine: step 1/1.</text>
</comment>
<evidence type="ECO:0000256" key="1">
    <source>
        <dbReference type="ARBA" id="ARBA00004990"/>
    </source>
</evidence>
<dbReference type="NCBIfam" id="TIGR00018">
    <property type="entry name" value="panC"/>
    <property type="match status" value="1"/>
</dbReference>
<dbReference type="Pfam" id="PF02569">
    <property type="entry name" value="Pantoate_ligase"/>
    <property type="match status" value="1"/>
</dbReference>
<dbReference type="AlphaFoldDB" id="A0A7Y9I8N1"/>
<dbReference type="GO" id="GO:0005829">
    <property type="term" value="C:cytosol"/>
    <property type="evidence" value="ECO:0007669"/>
    <property type="project" value="TreeGrafter"/>
</dbReference>
<reference evidence="9 10" key="1">
    <citation type="submission" date="2020-07" db="EMBL/GenBank/DDBJ databases">
        <title>Sequencing the genomes of 1000 actinobacteria strains.</title>
        <authorList>
            <person name="Klenk H.-P."/>
        </authorList>
    </citation>
    <scope>NUCLEOTIDE SEQUENCE [LARGE SCALE GENOMIC DNA]</scope>
    <source>
        <strain evidence="9 10">DSM 22083</strain>
    </source>
</reference>
<proteinExistence type="inferred from homology"/>
<dbReference type="UniPathway" id="UPA00028">
    <property type="reaction ID" value="UER00005"/>
</dbReference>
<keyword evidence="10" id="KW-1185">Reference proteome</keyword>
<evidence type="ECO:0000313" key="9">
    <source>
        <dbReference type="EMBL" id="NYE72348.1"/>
    </source>
</evidence>
<dbReference type="EMBL" id="JACCBU010000001">
    <property type="protein sequence ID" value="NYE72348.1"/>
    <property type="molecule type" value="Genomic_DNA"/>
</dbReference>
<dbReference type="SUPFAM" id="SSF52374">
    <property type="entry name" value="Nucleotidylyl transferase"/>
    <property type="match status" value="1"/>
</dbReference>
<evidence type="ECO:0000313" key="10">
    <source>
        <dbReference type="Proteomes" id="UP000569914"/>
    </source>
</evidence>
<dbReference type="HAMAP" id="MF_00158">
    <property type="entry name" value="PanC"/>
    <property type="match status" value="1"/>
</dbReference>
<dbReference type="PANTHER" id="PTHR21299">
    <property type="entry name" value="CYTIDYLATE KINASE/PANTOATE-BETA-ALANINE LIGASE"/>
    <property type="match status" value="1"/>
</dbReference>
<sequence>MKVIHSIHELELARAQLGDAQVGLVPTMGALHPGHLSLVEIARKLTDVVVLSIFVNPLQFGPEEDYARYPRPLQQDLEACEKAGVEIVFNPGVNDLFPAARQVSVQAGSLGAVFEGASRPGHFDGMLTVVLKLLNLVQPTIALFGRKDAQQLASVKRMVTDLNVDVEIVPAPIVREADGLAMSSRNQYLSPPDRQSAQALWRALKAASGEVTASAARRTALEVLDQAALDNPNFVLDYAEVVDPDTFAVLDDEDSGPALLAAAALVGTTRLIDNVELTLAAPTEDDSADNRVGAARTS</sequence>
<dbReference type="NCBIfam" id="TIGR00125">
    <property type="entry name" value="cyt_tran_rel"/>
    <property type="match status" value="1"/>
</dbReference>
<dbReference type="PANTHER" id="PTHR21299:SF1">
    <property type="entry name" value="PANTOATE--BETA-ALANINE LIGASE"/>
    <property type="match status" value="1"/>
</dbReference>
<keyword evidence="4 8" id="KW-0566">Pantothenate biosynthesis</keyword>
<keyword evidence="6 8" id="KW-0067">ATP-binding</keyword>
<feature type="active site" description="Proton donor" evidence="8">
    <location>
        <position position="35"/>
    </location>
</feature>
<dbReference type="Gene3D" id="3.40.50.620">
    <property type="entry name" value="HUPs"/>
    <property type="match status" value="1"/>
</dbReference>
<comment type="similarity">
    <text evidence="2 8">Belongs to the pantothenate synthetase family.</text>
</comment>
<feature type="binding site" evidence="8">
    <location>
        <begin position="145"/>
        <end position="148"/>
    </location>
    <ligand>
        <name>ATP</name>
        <dbReference type="ChEBI" id="CHEBI:30616"/>
    </ligand>
</feature>
<gene>
    <name evidence="8" type="primary">panC</name>
    <name evidence="9" type="ORF">BKA15_003677</name>
</gene>
<evidence type="ECO:0000256" key="7">
    <source>
        <dbReference type="ARBA" id="ARBA00048258"/>
    </source>
</evidence>
<evidence type="ECO:0000256" key="6">
    <source>
        <dbReference type="ARBA" id="ARBA00022840"/>
    </source>
</evidence>
<comment type="subunit">
    <text evidence="8">Homodimer.</text>
</comment>
<dbReference type="GO" id="GO:0015940">
    <property type="term" value="P:pantothenate biosynthetic process"/>
    <property type="evidence" value="ECO:0007669"/>
    <property type="project" value="UniProtKB-UniRule"/>
</dbReference>
<keyword evidence="5 8" id="KW-0547">Nucleotide-binding</keyword>
<dbReference type="EC" id="6.3.2.1" evidence="8"/>
<comment type="caution">
    <text evidence="9">The sequence shown here is derived from an EMBL/GenBank/DDBJ whole genome shotgun (WGS) entry which is preliminary data.</text>
</comment>
<dbReference type="InterPro" id="IPR004821">
    <property type="entry name" value="Cyt_trans-like"/>
</dbReference>
<evidence type="ECO:0000256" key="5">
    <source>
        <dbReference type="ARBA" id="ARBA00022741"/>
    </source>
</evidence>
<organism evidence="9 10">
    <name type="scientific">Microlunatus parietis</name>
    <dbReference type="NCBI Taxonomy" id="682979"/>
    <lineage>
        <taxon>Bacteria</taxon>
        <taxon>Bacillati</taxon>
        <taxon>Actinomycetota</taxon>
        <taxon>Actinomycetes</taxon>
        <taxon>Propionibacteriales</taxon>
        <taxon>Propionibacteriaceae</taxon>
        <taxon>Microlunatus</taxon>
    </lineage>
</organism>
<accession>A0A7Y9I8N1</accession>
<comment type="catalytic activity">
    <reaction evidence="7 8">
        <text>(R)-pantoate + beta-alanine + ATP = (R)-pantothenate + AMP + diphosphate + H(+)</text>
        <dbReference type="Rhea" id="RHEA:10912"/>
        <dbReference type="ChEBI" id="CHEBI:15378"/>
        <dbReference type="ChEBI" id="CHEBI:15980"/>
        <dbReference type="ChEBI" id="CHEBI:29032"/>
        <dbReference type="ChEBI" id="CHEBI:30616"/>
        <dbReference type="ChEBI" id="CHEBI:33019"/>
        <dbReference type="ChEBI" id="CHEBI:57966"/>
        <dbReference type="ChEBI" id="CHEBI:456215"/>
        <dbReference type="EC" id="6.3.2.1"/>
    </reaction>
</comment>
<feature type="binding site" evidence="8">
    <location>
        <position position="151"/>
    </location>
    <ligand>
        <name>(R)-pantoate</name>
        <dbReference type="ChEBI" id="CHEBI:15980"/>
    </ligand>
</feature>
<evidence type="ECO:0000256" key="4">
    <source>
        <dbReference type="ARBA" id="ARBA00022655"/>
    </source>
</evidence>
<dbReference type="InterPro" id="IPR003721">
    <property type="entry name" value="Pantoate_ligase"/>
</dbReference>
<dbReference type="GO" id="GO:0004592">
    <property type="term" value="F:pantoate-beta-alanine ligase activity"/>
    <property type="evidence" value="ECO:0007669"/>
    <property type="project" value="UniProtKB-UniRule"/>
</dbReference>
<evidence type="ECO:0000256" key="8">
    <source>
        <dbReference type="HAMAP-Rule" id="MF_00158"/>
    </source>
</evidence>
<dbReference type="Proteomes" id="UP000569914">
    <property type="component" value="Unassembled WGS sequence"/>
</dbReference>
<keyword evidence="8" id="KW-0963">Cytoplasm</keyword>
<feature type="binding site" evidence="8">
    <location>
        <begin position="28"/>
        <end position="35"/>
    </location>
    <ligand>
        <name>ATP</name>
        <dbReference type="ChEBI" id="CHEBI:30616"/>
    </ligand>
</feature>